<dbReference type="HOGENOM" id="CLU_2813308_0_0_1"/>
<accession>A0A0C3ELJ6</accession>
<name>A0A0C3ELJ6_PILCF</name>
<evidence type="ECO:0000313" key="3">
    <source>
        <dbReference type="Proteomes" id="UP000054166"/>
    </source>
</evidence>
<feature type="region of interest" description="Disordered" evidence="1">
    <location>
        <begin position="1"/>
        <end position="25"/>
    </location>
</feature>
<gene>
    <name evidence="2" type="ORF">PILCRDRAFT_829132</name>
</gene>
<dbReference type="InParanoid" id="A0A0C3ELJ6"/>
<proteinExistence type="predicted"/>
<dbReference type="Proteomes" id="UP000054166">
    <property type="component" value="Unassembled WGS sequence"/>
</dbReference>
<protein>
    <submittedName>
        <fullName evidence="2">Uncharacterized protein</fullName>
    </submittedName>
</protein>
<keyword evidence="3" id="KW-1185">Reference proteome</keyword>
<dbReference type="AlphaFoldDB" id="A0A0C3ELJ6"/>
<reference evidence="2 3" key="1">
    <citation type="submission" date="2014-04" db="EMBL/GenBank/DDBJ databases">
        <authorList>
            <consortium name="DOE Joint Genome Institute"/>
            <person name="Kuo A."/>
            <person name="Tarkka M."/>
            <person name="Buscot F."/>
            <person name="Kohler A."/>
            <person name="Nagy L.G."/>
            <person name="Floudas D."/>
            <person name="Copeland A."/>
            <person name="Barry K.W."/>
            <person name="Cichocki N."/>
            <person name="Veneault-Fourrey C."/>
            <person name="LaButti K."/>
            <person name="Lindquist E.A."/>
            <person name="Lipzen A."/>
            <person name="Lundell T."/>
            <person name="Morin E."/>
            <person name="Murat C."/>
            <person name="Sun H."/>
            <person name="Tunlid A."/>
            <person name="Henrissat B."/>
            <person name="Grigoriev I.V."/>
            <person name="Hibbett D.S."/>
            <person name="Martin F."/>
            <person name="Nordberg H.P."/>
            <person name="Cantor M.N."/>
            <person name="Hua S.X."/>
        </authorList>
    </citation>
    <scope>NUCLEOTIDE SEQUENCE [LARGE SCALE GENOMIC DNA]</scope>
    <source>
        <strain evidence="2 3">F 1598</strain>
    </source>
</reference>
<sequence>MTDDQSDRGNYADESPADAITRSQFRLRPAELDDDLFRHHRRGIELSSSLYACCNEYSMNTEVWPQK</sequence>
<dbReference type="EMBL" id="KN833081">
    <property type="protein sequence ID" value="KIM73460.1"/>
    <property type="molecule type" value="Genomic_DNA"/>
</dbReference>
<feature type="compositionally biased region" description="Basic and acidic residues" evidence="1">
    <location>
        <begin position="1"/>
        <end position="11"/>
    </location>
</feature>
<evidence type="ECO:0000256" key="1">
    <source>
        <dbReference type="SAM" id="MobiDB-lite"/>
    </source>
</evidence>
<evidence type="ECO:0000313" key="2">
    <source>
        <dbReference type="EMBL" id="KIM73460.1"/>
    </source>
</evidence>
<organism evidence="2 3">
    <name type="scientific">Piloderma croceum (strain F 1598)</name>
    <dbReference type="NCBI Taxonomy" id="765440"/>
    <lineage>
        <taxon>Eukaryota</taxon>
        <taxon>Fungi</taxon>
        <taxon>Dikarya</taxon>
        <taxon>Basidiomycota</taxon>
        <taxon>Agaricomycotina</taxon>
        <taxon>Agaricomycetes</taxon>
        <taxon>Agaricomycetidae</taxon>
        <taxon>Atheliales</taxon>
        <taxon>Atheliaceae</taxon>
        <taxon>Piloderma</taxon>
    </lineage>
</organism>
<reference evidence="3" key="2">
    <citation type="submission" date="2015-01" db="EMBL/GenBank/DDBJ databases">
        <title>Evolutionary Origins and Diversification of the Mycorrhizal Mutualists.</title>
        <authorList>
            <consortium name="DOE Joint Genome Institute"/>
            <consortium name="Mycorrhizal Genomics Consortium"/>
            <person name="Kohler A."/>
            <person name="Kuo A."/>
            <person name="Nagy L.G."/>
            <person name="Floudas D."/>
            <person name="Copeland A."/>
            <person name="Barry K.W."/>
            <person name="Cichocki N."/>
            <person name="Veneault-Fourrey C."/>
            <person name="LaButti K."/>
            <person name="Lindquist E.A."/>
            <person name="Lipzen A."/>
            <person name="Lundell T."/>
            <person name="Morin E."/>
            <person name="Murat C."/>
            <person name="Riley R."/>
            <person name="Ohm R."/>
            <person name="Sun H."/>
            <person name="Tunlid A."/>
            <person name="Henrissat B."/>
            <person name="Grigoriev I.V."/>
            <person name="Hibbett D.S."/>
            <person name="Martin F."/>
        </authorList>
    </citation>
    <scope>NUCLEOTIDE SEQUENCE [LARGE SCALE GENOMIC DNA]</scope>
    <source>
        <strain evidence="3">F 1598</strain>
    </source>
</reference>